<dbReference type="GeneID" id="23632504"/>
<dbReference type="HOGENOM" id="CLU_2278127_0_0_1"/>
<accession>A0A0B2XH66</accession>
<dbReference type="AlphaFoldDB" id="A0A0B2XH66"/>
<protein>
    <submittedName>
        <fullName evidence="1">Uncharacterized protein</fullName>
    </submittedName>
</protein>
<evidence type="ECO:0000313" key="1">
    <source>
        <dbReference type="EMBL" id="KHO11241.1"/>
    </source>
</evidence>
<dbReference type="Proteomes" id="UP000002498">
    <property type="component" value="Unassembled WGS sequence"/>
</dbReference>
<organism evidence="1 2">
    <name type="scientific">Metarhizium robertsii (strain ARSEF 23 / ATCC MYA-3075)</name>
    <name type="common">Metarhizium anisopliae (strain ARSEF 23)</name>
    <dbReference type="NCBI Taxonomy" id="655844"/>
    <lineage>
        <taxon>Eukaryota</taxon>
        <taxon>Fungi</taxon>
        <taxon>Dikarya</taxon>
        <taxon>Ascomycota</taxon>
        <taxon>Pezizomycotina</taxon>
        <taxon>Sordariomycetes</taxon>
        <taxon>Hypocreomycetidae</taxon>
        <taxon>Hypocreales</taxon>
        <taxon>Clavicipitaceae</taxon>
        <taxon>Metarhizium</taxon>
    </lineage>
</organism>
<proteinExistence type="predicted"/>
<keyword evidence="2" id="KW-1185">Reference proteome</keyword>
<reference evidence="1 2" key="1">
    <citation type="journal article" date="2011" name="PLoS Genet.">
        <title>Genome sequencing and comparative transcriptomics of the model entomopathogenic fungi Metarhizium anisopliae and M. acridum.</title>
        <authorList>
            <person name="Gao Q."/>
            <person name="Jin K."/>
            <person name="Ying S.H."/>
            <person name="Zhang Y."/>
            <person name="Xiao G."/>
            <person name="Shang Y."/>
            <person name="Duan Z."/>
            <person name="Hu X."/>
            <person name="Xie X.Q."/>
            <person name="Zhou G."/>
            <person name="Peng G."/>
            <person name="Luo Z."/>
            <person name="Huang W."/>
            <person name="Wang B."/>
            <person name="Fang W."/>
            <person name="Wang S."/>
            <person name="Zhong Y."/>
            <person name="Ma L.J."/>
            <person name="St Leger R.J."/>
            <person name="Zhao G.P."/>
            <person name="Pei Y."/>
            <person name="Feng M.G."/>
            <person name="Xia Y."/>
            <person name="Wang C."/>
        </authorList>
    </citation>
    <scope>NUCLEOTIDE SEQUENCE [LARGE SCALE GENOMIC DNA]</scope>
    <source>
        <strain evidence="2">ARSEF 23 / ATCC MYA-3075</strain>
    </source>
</reference>
<name>A0A0B2XH66_METRA</name>
<reference evidence="1 2" key="2">
    <citation type="journal article" date="2014" name="Proc. Natl. Acad. Sci. U.S.A.">
        <title>Trajectory and genomic determinants of fungal-pathogen speciation and host adaptation.</title>
        <authorList>
            <person name="Hu X."/>
            <person name="Xiao G."/>
            <person name="Zheng P."/>
            <person name="Shang Y."/>
            <person name="Su Y."/>
            <person name="Zhang X."/>
            <person name="Liu X."/>
            <person name="Zhan S."/>
            <person name="St Leger R.J."/>
            <person name="Wang C."/>
        </authorList>
    </citation>
    <scope>GENOME REANNOTATION</scope>
    <source>
        <strain evidence="2">ARSEF 23 / ATCC MYA-3075</strain>
    </source>
</reference>
<comment type="caution">
    <text evidence="1">The sequence shown here is derived from an EMBL/GenBank/DDBJ whole genome shotgun (WGS) entry which is preliminary data.</text>
</comment>
<dbReference type="KEGG" id="maj:MAA_11056"/>
<evidence type="ECO:0000313" key="2">
    <source>
        <dbReference type="Proteomes" id="UP000002498"/>
    </source>
</evidence>
<gene>
    <name evidence="1" type="ORF">MAA_11056</name>
</gene>
<dbReference type="EMBL" id="ADNJ02000004">
    <property type="protein sequence ID" value="KHO11241.1"/>
    <property type="molecule type" value="Genomic_DNA"/>
</dbReference>
<sequence>MSQLHYPTYRHSRSRQVGIQDLVLEDVLKLEATQGVVLSWTILTSFTNPVPVMKWSLGSTFRIPPRYRSGMLCYVWRSQAGFPPIRLGGLWPFLARDPFVCI</sequence>
<dbReference type="RefSeq" id="XP_011411324.1">
    <property type="nucleotide sequence ID" value="XM_011413022.1"/>
</dbReference>